<accession>A0A415H0T2</accession>
<protein>
    <submittedName>
        <fullName evidence="1">Uncharacterized protein</fullName>
    </submittedName>
</protein>
<name>A0A415H0T2_9FIRM</name>
<reference evidence="1 2" key="1">
    <citation type="submission" date="2018-08" db="EMBL/GenBank/DDBJ databases">
        <title>A genome reference for cultivated species of the human gut microbiota.</title>
        <authorList>
            <person name="Zou Y."/>
            <person name="Xue W."/>
            <person name="Luo G."/>
        </authorList>
    </citation>
    <scope>NUCLEOTIDE SEQUENCE [LARGE SCALE GENOMIC DNA]</scope>
    <source>
        <strain evidence="1 2">AF42-21</strain>
    </source>
</reference>
<proteinExistence type="predicted"/>
<comment type="caution">
    <text evidence="1">The sequence shown here is derived from an EMBL/GenBank/DDBJ whole genome shotgun (WGS) entry which is preliminary data.</text>
</comment>
<gene>
    <name evidence="1" type="ORF">DW054_16700</name>
</gene>
<sequence>MERLKELRLNHIEKANNVKDFDIISLGSETCWKNVPSIEEVKEICSKPKSQIKIVLPFVPQQNLDAAKK</sequence>
<evidence type="ECO:0000313" key="2">
    <source>
        <dbReference type="Proteomes" id="UP000284152"/>
    </source>
</evidence>
<evidence type="ECO:0000313" key="1">
    <source>
        <dbReference type="EMBL" id="RHK58903.1"/>
    </source>
</evidence>
<dbReference type="AlphaFoldDB" id="A0A415H0T2"/>
<organism evidence="1 2">
    <name type="scientific">Dorea formicigenerans</name>
    <dbReference type="NCBI Taxonomy" id="39486"/>
    <lineage>
        <taxon>Bacteria</taxon>
        <taxon>Bacillati</taxon>
        <taxon>Bacillota</taxon>
        <taxon>Clostridia</taxon>
        <taxon>Lachnospirales</taxon>
        <taxon>Lachnospiraceae</taxon>
        <taxon>Dorea</taxon>
    </lineage>
</organism>
<dbReference type="EMBL" id="QRNS01000081">
    <property type="protein sequence ID" value="RHK58903.1"/>
    <property type="molecule type" value="Genomic_DNA"/>
</dbReference>
<dbReference type="Proteomes" id="UP000284152">
    <property type="component" value="Unassembled WGS sequence"/>
</dbReference>